<dbReference type="OrthoDB" id="3436002at2"/>
<protein>
    <submittedName>
        <fullName evidence="2">Transcriptional regulator, XRE family</fullName>
    </submittedName>
</protein>
<dbReference type="HOGENOM" id="CLU_1425684_0_0_10"/>
<dbReference type="EMBL" id="CP001101">
    <property type="protein sequence ID" value="ACE03834.1"/>
    <property type="molecule type" value="Genomic_DNA"/>
</dbReference>
<reference evidence="2" key="1">
    <citation type="submission" date="2008-06" db="EMBL/GenBank/DDBJ databases">
        <title>Complete sequence of Chlorobium phaeobacteroides BS1.</title>
        <authorList>
            <consortium name="US DOE Joint Genome Institute"/>
            <person name="Lucas S."/>
            <person name="Copeland A."/>
            <person name="Lapidus A."/>
            <person name="Glavina del Rio T."/>
            <person name="Dalin E."/>
            <person name="Tice H."/>
            <person name="Bruce D."/>
            <person name="Goodwin L."/>
            <person name="Pitluck S."/>
            <person name="Schmutz J."/>
            <person name="Larimer F."/>
            <person name="Land M."/>
            <person name="Hauser L."/>
            <person name="Kyrpides N."/>
            <person name="Ovchinnikova G."/>
            <person name="Li T."/>
            <person name="Liu Z."/>
            <person name="Zhao F."/>
            <person name="Overmann J."/>
            <person name="Bryant D.A."/>
            <person name="Richardson P."/>
        </authorList>
    </citation>
    <scope>NUCLEOTIDE SEQUENCE [LARGE SCALE GENOMIC DNA]</scope>
    <source>
        <strain evidence="2">BS1</strain>
    </source>
</reference>
<proteinExistence type="predicted"/>
<name>B3EPF6_CHLPB</name>
<organism evidence="2">
    <name type="scientific">Chlorobium phaeobacteroides (strain BS1)</name>
    <dbReference type="NCBI Taxonomy" id="331678"/>
    <lineage>
        <taxon>Bacteria</taxon>
        <taxon>Pseudomonadati</taxon>
        <taxon>Chlorobiota</taxon>
        <taxon>Chlorobiia</taxon>
        <taxon>Chlorobiales</taxon>
        <taxon>Chlorobiaceae</taxon>
        <taxon>Chlorobium/Pelodictyon group</taxon>
        <taxon>Chlorobium</taxon>
    </lineage>
</organism>
<feature type="domain" description="HTH cro/C1-type" evidence="1">
    <location>
        <begin position="40"/>
        <end position="95"/>
    </location>
</feature>
<dbReference type="SUPFAM" id="SSF47413">
    <property type="entry name" value="lambda repressor-like DNA-binding domains"/>
    <property type="match status" value="1"/>
</dbReference>
<dbReference type="PROSITE" id="PS50943">
    <property type="entry name" value="HTH_CROC1"/>
    <property type="match status" value="1"/>
</dbReference>
<sequence>MDKEKRLTSVSDAAAFLAGEEEVKKQVETEIENSQIVSNMLQMRVCKGVTQKELARRMGCDPSKISRMEAGNDLQLKMGDVIQYLSVLDVSISLLFEDTSLPAAGQIKQHVYAIQEQLEKLVKIARQVDGDEEIITKIHAFCGEVLFGFLKKFGDSYDQLCQVSGRMTRMTPLLKGQKSGAVDCEKSLYC</sequence>
<evidence type="ECO:0000259" key="1">
    <source>
        <dbReference type="PROSITE" id="PS50943"/>
    </source>
</evidence>
<dbReference type="AlphaFoldDB" id="B3EPF6"/>
<gene>
    <name evidence="2" type="ordered locus">Cphamn1_0889</name>
</gene>
<accession>B3EPF6</accession>
<dbReference type="CDD" id="cd00093">
    <property type="entry name" value="HTH_XRE"/>
    <property type="match status" value="1"/>
</dbReference>
<evidence type="ECO:0000313" key="2">
    <source>
        <dbReference type="EMBL" id="ACE03834.1"/>
    </source>
</evidence>
<dbReference type="KEGG" id="cpb:Cphamn1_0889"/>
<dbReference type="InterPro" id="IPR001387">
    <property type="entry name" value="Cro/C1-type_HTH"/>
</dbReference>
<dbReference type="InterPro" id="IPR010982">
    <property type="entry name" value="Lambda_DNA-bd_dom_sf"/>
</dbReference>
<dbReference type="Gene3D" id="1.10.260.40">
    <property type="entry name" value="lambda repressor-like DNA-binding domains"/>
    <property type="match status" value="1"/>
</dbReference>
<dbReference type="Pfam" id="PF13560">
    <property type="entry name" value="HTH_31"/>
    <property type="match status" value="1"/>
</dbReference>
<dbReference type="SMART" id="SM00530">
    <property type="entry name" value="HTH_XRE"/>
    <property type="match status" value="1"/>
</dbReference>
<dbReference type="GO" id="GO:0003677">
    <property type="term" value="F:DNA binding"/>
    <property type="evidence" value="ECO:0007669"/>
    <property type="project" value="InterPro"/>
</dbReference>